<feature type="compositionally biased region" description="Basic residues" evidence="1">
    <location>
        <begin position="67"/>
        <end position="84"/>
    </location>
</feature>
<sequence>DRPPADQGPRRRRVLGVAAAGADGAGRRRRPDHLRDRRPRLRPDGGVRRPRAGHRDHQPGHGAGVRGGRRAGRRARGDHPRHRAGGAGLVGVDPRRRRPGRADGAGVLRPPHPRRRRPGATDPDHRLRGGADDRLPRRRPGRPGRLDGDADAADRRQHGPHRRRPRQHRLPTGAGAGRAAERRRHPRGDGQGRVVLRGGRDRRPGDGERRRGQGPQHPRSAAGHGHRVRVPRPRRPGPGRGHHGVRVAVLGAGRRTRLGPARRLRRDERAGADGARRAHGLGRPGPAAPVPGRRGGHPGEDRQGRPGGRRPPL</sequence>
<feature type="region of interest" description="Disordered" evidence="1">
    <location>
        <begin position="1"/>
        <end position="313"/>
    </location>
</feature>
<feature type="non-terminal residue" evidence="2">
    <location>
        <position position="313"/>
    </location>
</feature>
<feature type="compositionally biased region" description="Basic residues" evidence="1">
    <location>
        <begin position="254"/>
        <end position="264"/>
    </location>
</feature>
<proteinExistence type="predicted"/>
<dbReference type="EMBL" id="CADCTS010000298">
    <property type="protein sequence ID" value="CAA9311417.1"/>
    <property type="molecule type" value="Genomic_DNA"/>
</dbReference>
<accession>A0A6J4KP60</accession>
<organism evidence="2">
    <name type="scientific">uncultured Friedmanniella sp</name>
    <dbReference type="NCBI Taxonomy" id="335381"/>
    <lineage>
        <taxon>Bacteria</taxon>
        <taxon>Bacillati</taxon>
        <taxon>Actinomycetota</taxon>
        <taxon>Actinomycetes</taxon>
        <taxon>Propionibacteriales</taxon>
        <taxon>Nocardioidaceae</taxon>
        <taxon>Friedmanniella</taxon>
        <taxon>environmental samples</taxon>
    </lineage>
</organism>
<feature type="compositionally biased region" description="Basic residues" evidence="1">
    <location>
        <begin position="27"/>
        <end position="40"/>
    </location>
</feature>
<feature type="compositionally biased region" description="Basic residues" evidence="1">
    <location>
        <begin position="158"/>
        <end position="169"/>
    </location>
</feature>
<feature type="non-terminal residue" evidence="2">
    <location>
        <position position="1"/>
    </location>
</feature>
<feature type="compositionally biased region" description="Basic and acidic residues" evidence="1">
    <location>
        <begin position="144"/>
        <end position="157"/>
    </location>
</feature>
<feature type="compositionally biased region" description="Basic and acidic residues" evidence="1">
    <location>
        <begin position="265"/>
        <end position="276"/>
    </location>
</feature>
<protein>
    <submittedName>
        <fullName evidence="2">Uncharacterized protein</fullName>
    </submittedName>
</protein>
<feature type="compositionally biased region" description="Basic and acidic residues" evidence="1">
    <location>
        <begin position="41"/>
        <end position="59"/>
    </location>
</feature>
<reference evidence="2" key="1">
    <citation type="submission" date="2020-02" db="EMBL/GenBank/DDBJ databases">
        <authorList>
            <person name="Meier V. D."/>
        </authorList>
    </citation>
    <scope>NUCLEOTIDE SEQUENCE</scope>
    <source>
        <strain evidence="2">AVDCRST_MAG48</strain>
    </source>
</reference>
<feature type="compositionally biased region" description="Basic residues" evidence="1">
    <location>
        <begin position="224"/>
        <end position="245"/>
    </location>
</feature>
<dbReference type="AlphaFoldDB" id="A0A6J4KP60"/>
<feature type="compositionally biased region" description="Basic and acidic residues" evidence="1">
    <location>
        <begin position="198"/>
        <end position="211"/>
    </location>
</feature>
<gene>
    <name evidence="2" type="ORF">AVDCRST_MAG48-2084</name>
</gene>
<feature type="compositionally biased region" description="Basic and acidic residues" evidence="1">
    <location>
        <begin position="122"/>
        <end position="135"/>
    </location>
</feature>
<evidence type="ECO:0000256" key="1">
    <source>
        <dbReference type="SAM" id="MobiDB-lite"/>
    </source>
</evidence>
<name>A0A6J4KP60_9ACTN</name>
<evidence type="ECO:0000313" key="2">
    <source>
        <dbReference type="EMBL" id="CAA9311417.1"/>
    </source>
</evidence>